<evidence type="ECO:0000313" key="2">
    <source>
        <dbReference type="Proteomes" id="UP000180235"/>
    </source>
</evidence>
<sequence length="152" mass="18372">MKDLKLTMSELYETDFALWLEQTAILLQKQDFQHLDLPNLIEEVESLGKSQKHELQSRLTTLLEHALKRKYVDSPYDYRGWEETIVREQDELKICLEDSPSLKRYWSEVFDNCYRMAKRRLVVNLDYQNYSFPKNCPFPTDVERLLNDIFWK</sequence>
<dbReference type="PANTHER" id="PTHR34235">
    <property type="entry name" value="SLR1203 PROTEIN-RELATED"/>
    <property type="match status" value="1"/>
</dbReference>
<keyword evidence="2" id="KW-1185">Reference proteome</keyword>
<organism evidence="1 2">
    <name type="scientific">Gloeomargarita lithophora Alchichica-D10</name>
    <dbReference type="NCBI Taxonomy" id="1188229"/>
    <lineage>
        <taxon>Bacteria</taxon>
        <taxon>Bacillati</taxon>
        <taxon>Cyanobacteriota</taxon>
        <taxon>Cyanophyceae</taxon>
        <taxon>Gloeomargaritales</taxon>
        <taxon>Gloeomargaritaceae</taxon>
        <taxon>Gloeomargarita</taxon>
    </lineage>
</organism>
<name>A0A1J0AFD3_9CYAN</name>
<accession>A0A1J0AFD3</accession>
<evidence type="ECO:0000313" key="1">
    <source>
        <dbReference type="EMBL" id="APB34611.1"/>
    </source>
</evidence>
<reference evidence="1 2" key="1">
    <citation type="submission" date="2016-10" db="EMBL/GenBank/DDBJ databases">
        <title>Description of Gloeomargarita lithophora gen. nov., sp. nov., a thylakoid-bearing basal-branching cyanobacterium with intracellular carbonates, and proposal for Gloeomargaritales ord. nov.</title>
        <authorList>
            <person name="Moreira D."/>
            <person name="Tavera R."/>
            <person name="Benzerara K."/>
            <person name="Skouri-Panet F."/>
            <person name="Couradeau E."/>
            <person name="Gerard E."/>
            <person name="Loussert C."/>
            <person name="Novelo E."/>
            <person name="Zivanovic Y."/>
            <person name="Lopez-Garcia P."/>
        </authorList>
    </citation>
    <scope>NUCLEOTIDE SEQUENCE [LARGE SCALE GENOMIC DNA]</scope>
    <source>
        <strain evidence="1 2">D10</strain>
    </source>
</reference>
<dbReference type="RefSeq" id="WP_216634610.1">
    <property type="nucleotide sequence ID" value="NZ_CP017675.1"/>
</dbReference>
<evidence type="ECO:0008006" key="3">
    <source>
        <dbReference type="Google" id="ProtNLM"/>
    </source>
</evidence>
<dbReference type="KEGG" id="glt:GlitD10_2279"/>
<dbReference type="EMBL" id="CP017675">
    <property type="protein sequence ID" value="APB34611.1"/>
    <property type="molecule type" value="Genomic_DNA"/>
</dbReference>
<protein>
    <recommendedName>
        <fullName evidence="3">DUF29 domain-containing protein</fullName>
    </recommendedName>
</protein>
<dbReference type="Pfam" id="PF01724">
    <property type="entry name" value="DUF29"/>
    <property type="match status" value="1"/>
</dbReference>
<dbReference type="AlphaFoldDB" id="A0A1J0AFD3"/>
<proteinExistence type="predicted"/>
<dbReference type="Gene3D" id="1.20.1220.20">
    <property type="entry name" value="Uncharcterised protein PF01724"/>
    <property type="match status" value="1"/>
</dbReference>
<dbReference type="STRING" id="1188229.GlitD10_2279"/>
<dbReference type="Proteomes" id="UP000180235">
    <property type="component" value="Chromosome"/>
</dbReference>
<gene>
    <name evidence="1" type="ORF">GlitD10_2279</name>
</gene>
<dbReference type="InterPro" id="IPR002636">
    <property type="entry name" value="DUF29"/>
</dbReference>